<dbReference type="WBParaSite" id="EVEC_0001006801-mRNA-1">
    <property type="protein sequence ID" value="EVEC_0001006801-mRNA-1"/>
    <property type="gene ID" value="EVEC_0001006801"/>
</dbReference>
<reference evidence="4" key="1">
    <citation type="submission" date="2017-02" db="UniProtKB">
        <authorList>
            <consortium name="WormBaseParasite"/>
        </authorList>
    </citation>
    <scope>IDENTIFICATION</scope>
</reference>
<gene>
    <name evidence="2" type="ORF">EVEC_LOCUS9425</name>
</gene>
<dbReference type="OrthoDB" id="5864770at2759"/>
<sequence length="66" mass="7446">MEFKANKKKSFSDSTEQTEIPDILAQTESGCKVLIDGHTFREVLNSVHSQEGKLDLVQDLIKQILN</sequence>
<name>A0A0N4VGX9_ENTVE</name>
<keyword evidence="3" id="KW-1185">Reference proteome</keyword>
<proteinExistence type="predicted"/>
<dbReference type="AlphaFoldDB" id="A0A0N4VGX9"/>
<evidence type="ECO:0000256" key="1">
    <source>
        <dbReference type="SAM" id="MobiDB-lite"/>
    </source>
</evidence>
<protein>
    <submittedName>
        <fullName evidence="4">BTB_2 domain-containing protein</fullName>
    </submittedName>
</protein>
<reference evidence="2 3" key="2">
    <citation type="submission" date="2018-10" db="EMBL/GenBank/DDBJ databases">
        <authorList>
            <consortium name="Pathogen Informatics"/>
        </authorList>
    </citation>
    <scope>NUCLEOTIDE SEQUENCE [LARGE SCALE GENOMIC DNA]</scope>
</reference>
<dbReference type="STRING" id="51028.A0A0N4VGX9"/>
<evidence type="ECO:0000313" key="2">
    <source>
        <dbReference type="EMBL" id="VDD94674.1"/>
    </source>
</evidence>
<dbReference type="Proteomes" id="UP000274131">
    <property type="component" value="Unassembled WGS sequence"/>
</dbReference>
<accession>A0A0N4VGX9</accession>
<organism evidence="4">
    <name type="scientific">Enterobius vermicularis</name>
    <name type="common">Human pinworm</name>
    <dbReference type="NCBI Taxonomy" id="51028"/>
    <lineage>
        <taxon>Eukaryota</taxon>
        <taxon>Metazoa</taxon>
        <taxon>Ecdysozoa</taxon>
        <taxon>Nematoda</taxon>
        <taxon>Chromadorea</taxon>
        <taxon>Rhabditida</taxon>
        <taxon>Spirurina</taxon>
        <taxon>Oxyuridomorpha</taxon>
        <taxon>Oxyuroidea</taxon>
        <taxon>Oxyuridae</taxon>
        <taxon>Enterobius</taxon>
    </lineage>
</organism>
<evidence type="ECO:0000313" key="4">
    <source>
        <dbReference type="WBParaSite" id="EVEC_0001006801-mRNA-1"/>
    </source>
</evidence>
<evidence type="ECO:0000313" key="3">
    <source>
        <dbReference type="Proteomes" id="UP000274131"/>
    </source>
</evidence>
<dbReference type="EMBL" id="UXUI01010040">
    <property type="protein sequence ID" value="VDD94674.1"/>
    <property type="molecule type" value="Genomic_DNA"/>
</dbReference>
<feature type="region of interest" description="Disordered" evidence="1">
    <location>
        <begin position="1"/>
        <end position="22"/>
    </location>
</feature>